<keyword evidence="1" id="KW-0479">Metal-binding</keyword>
<name>A0ABT3TUZ7_9ACTN</name>
<proteinExistence type="predicted"/>
<sequence length="399" mass="42702">MAAAAEDLAALMMRRQQRVYVEEGAAGPRVTASAGVVVLEAELATLGHLLTAPLRRALTTLDDDALAAAGTRLLAGVAALTGADRHHAPLFRSFPRDVPYERAHRLYTGHILATLGAQPHQPCMRCGVPGGVRAVAPCAHLVCDTCLGTLDFGCCEECCTWYACPVCETRYETGADAAAGSGGPARPWLDVPAYDGDRDVLRTLTLGGSPAEDAATELRGLLGRRTPLGPQDHDDLVLLLNSLPAEGFTRALPAEIPVRESKALVLALLAEHDPAALDRYVDTATDVLRLLVVRSGGDPDLLEPVRLKGAPRALRHRLLAALDRLEPTALVEDMGRRPAAFKRVGELLHPFEHARRHPRAALAFAVLRGLRLDDRSALTETLLAEAARHGDAVRLVGDR</sequence>
<evidence type="ECO:0000256" key="3">
    <source>
        <dbReference type="ARBA" id="ARBA00022833"/>
    </source>
</evidence>
<evidence type="ECO:0000256" key="1">
    <source>
        <dbReference type="ARBA" id="ARBA00022723"/>
    </source>
</evidence>
<accession>A0ABT3TUZ7</accession>
<evidence type="ECO:0000256" key="2">
    <source>
        <dbReference type="ARBA" id="ARBA00022771"/>
    </source>
</evidence>
<protein>
    <recommendedName>
        <fullName evidence="6">RING-type domain-containing protein</fullName>
    </recommendedName>
</protein>
<dbReference type="PROSITE" id="PS00518">
    <property type="entry name" value="ZF_RING_1"/>
    <property type="match status" value="1"/>
</dbReference>
<evidence type="ECO:0000313" key="4">
    <source>
        <dbReference type="EMBL" id="MCX3060863.1"/>
    </source>
</evidence>
<keyword evidence="3" id="KW-0862">Zinc</keyword>
<dbReference type="Proteomes" id="UP001163064">
    <property type="component" value="Unassembled WGS sequence"/>
</dbReference>
<organism evidence="4 5">
    <name type="scientific">Streptomyces beihaiensis</name>
    <dbReference type="NCBI Taxonomy" id="2984495"/>
    <lineage>
        <taxon>Bacteria</taxon>
        <taxon>Bacillati</taxon>
        <taxon>Actinomycetota</taxon>
        <taxon>Actinomycetes</taxon>
        <taxon>Kitasatosporales</taxon>
        <taxon>Streptomycetaceae</taxon>
        <taxon>Streptomyces</taxon>
    </lineage>
</organism>
<dbReference type="InterPro" id="IPR017907">
    <property type="entry name" value="Znf_RING_CS"/>
</dbReference>
<gene>
    <name evidence="4" type="ORF">OFY01_14060</name>
</gene>
<keyword evidence="2" id="KW-0863">Zinc-finger</keyword>
<evidence type="ECO:0008006" key="6">
    <source>
        <dbReference type="Google" id="ProtNLM"/>
    </source>
</evidence>
<reference evidence="4" key="1">
    <citation type="submission" date="2022-10" db="EMBL/GenBank/DDBJ databases">
        <title>Streptomyces beihaiensis sp. nov., a chitin degrading actinobacterium, isolated from shrimp pond soil.</title>
        <authorList>
            <person name="Xie J."/>
            <person name="Shen N."/>
        </authorList>
    </citation>
    <scope>NUCLEOTIDE SEQUENCE</scope>
    <source>
        <strain evidence="4">GXMU-J5</strain>
    </source>
</reference>
<dbReference type="EMBL" id="JAPHNL010000132">
    <property type="protein sequence ID" value="MCX3060863.1"/>
    <property type="molecule type" value="Genomic_DNA"/>
</dbReference>
<feature type="non-terminal residue" evidence="4">
    <location>
        <position position="399"/>
    </location>
</feature>
<comment type="caution">
    <text evidence="4">The sequence shown here is derived from an EMBL/GenBank/DDBJ whole genome shotgun (WGS) entry which is preliminary data.</text>
</comment>
<evidence type="ECO:0000313" key="5">
    <source>
        <dbReference type="Proteomes" id="UP001163064"/>
    </source>
</evidence>
<keyword evidence="5" id="KW-1185">Reference proteome</keyword>